<dbReference type="PANTHER" id="PTHR14136:SF17">
    <property type="entry name" value="BTB_POZ DOMAIN-CONTAINING PROTEIN KCTD9"/>
    <property type="match status" value="1"/>
</dbReference>
<name>A0ABW5FY25_9PSEU</name>
<organism evidence="1 2">
    <name type="scientific">Amycolatopsis pigmentata</name>
    <dbReference type="NCBI Taxonomy" id="450801"/>
    <lineage>
        <taxon>Bacteria</taxon>
        <taxon>Bacillati</taxon>
        <taxon>Actinomycetota</taxon>
        <taxon>Actinomycetes</taxon>
        <taxon>Pseudonocardiales</taxon>
        <taxon>Pseudonocardiaceae</taxon>
        <taxon>Amycolatopsis</taxon>
    </lineage>
</organism>
<dbReference type="SUPFAM" id="SSF141571">
    <property type="entry name" value="Pentapeptide repeat-like"/>
    <property type="match status" value="1"/>
</dbReference>
<gene>
    <name evidence="1" type="ORF">ACFSXZ_24235</name>
</gene>
<comment type="caution">
    <text evidence="1">The sequence shown here is derived from an EMBL/GenBank/DDBJ whole genome shotgun (WGS) entry which is preliminary data.</text>
</comment>
<sequence>MGCTVYDCFGAGQRVSQEVFQGKDWRNSPDVAEAMFAVFPVMRDLHELLYYLTEALKLPGAASYQAQLEEARDATETLAESGPDALRELDTTAYQQRIGPLLAEVSAAVRGKGRDLRRADLIGKDLTGARFGRANLRGAYLLGADLRGADLRLADLTGADLRGADVRGTDLATCLFLTQPQLQAAKGDSSTLIPGSLDRPGHWMA</sequence>
<evidence type="ECO:0000313" key="2">
    <source>
        <dbReference type="Proteomes" id="UP001597417"/>
    </source>
</evidence>
<dbReference type="PANTHER" id="PTHR14136">
    <property type="entry name" value="BTB_POZ DOMAIN-CONTAINING PROTEIN KCTD9"/>
    <property type="match status" value="1"/>
</dbReference>
<accession>A0ABW5FY25</accession>
<dbReference type="InterPro" id="IPR001646">
    <property type="entry name" value="5peptide_repeat"/>
</dbReference>
<dbReference type="Gene3D" id="2.160.20.80">
    <property type="entry name" value="E3 ubiquitin-protein ligase SopA"/>
    <property type="match status" value="1"/>
</dbReference>
<evidence type="ECO:0000313" key="1">
    <source>
        <dbReference type="EMBL" id="MFD2419442.1"/>
    </source>
</evidence>
<reference evidence="2" key="1">
    <citation type="journal article" date="2019" name="Int. J. Syst. Evol. Microbiol.">
        <title>The Global Catalogue of Microorganisms (GCM) 10K type strain sequencing project: providing services to taxonomists for standard genome sequencing and annotation.</title>
        <authorList>
            <consortium name="The Broad Institute Genomics Platform"/>
            <consortium name="The Broad Institute Genome Sequencing Center for Infectious Disease"/>
            <person name="Wu L."/>
            <person name="Ma J."/>
        </authorList>
    </citation>
    <scope>NUCLEOTIDE SEQUENCE [LARGE SCALE GENOMIC DNA]</scope>
    <source>
        <strain evidence="2">CGMCC 4.7645</strain>
    </source>
</reference>
<keyword evidence="2" id="KW-1185">Reference proteome</keyword>
<protein>
    <submittedName>
        <fullName evidence="1">Pentapeptide repeat-containing protein</fullName>
    </submittedName>
</protein>
<dbReference type="RefSeq" id="WP_378267430.1">
    <property type="nucleotide sequence ID" value="NZ_JBHUKR010000011.1"/>
</dbReference>
<dbReference type="EMBL" id="JBHUKR010000011">
    <property type="protein sequence ID" value="MFD2419442.1"/>
    <property type="molecule type" value="Genomic_DNA"/>
</dbReference>
<dbReference type="Pfam" id="PF00805">
    <property type="entry name" value="Pentapeptide"/>
    <property type="match status" value="1"/>
</dbReference>
<proteinExistence type="predicted"/>
<dbReference type="Proteomes" id="UP001597417">
    <property type="component" value="Unassembled WGS sequence"/>
</dbReference>
<dbReference type="InterPro" id="IPR051082">
    <property type="entry name" value="Pentapeptide-BTB/POZ_domain"/>
</dbReference>